<organism evidence="1 2">
    <name type="scientific">Butyricicoccus pullicaecorum</name>
    <dbReference type="NCBI Taxonomy" id="501571"/>
    <lineage>
        <taxon>Bacteria</taxon>
        <taxon>Bacillati</taxon>
        <taxon>Bacillota</taxon>
        <taxon>Clostridia</taxon>
        <taxon>Eubacteriales</taxon>
        <taxon>Butyricicoccaceae</taxon>
        <taxon>Butyricicoccus</taxon>
    </lineage>
</organism>
<accession>A0A1Y4LPX1</accession>
<dbReference type="InterPro" id="IPR019292">
    <property type="entry name" value="McrC"/>
</dbReference>
<evidence type="ECO:0008006" key="3">
    <source>
        <dbReference type="Google" id="ProtNLM"/>
    </source>
</evidence>
<gene>
    <name evidence="1" type="ORF">B5F15_06980</name>
</gene>
<evidence type="ECO:0000313" key="1">
    <source>
        <dbReference type="EMBL" id="OUP58746.1"/>
    </source>
</evidence>
<comment type="caution">
    <text evidence="1">The sequence shown here is derived from an EMBL/GenBank/DDBJ whole genome shotgun (WGS) entry which is preliminary data.</text>
</comment>
<sequence length="430" mass="49499">MRQYTIREYMGFTRNGPPRAGMISLQEQAFDQLEQFILSNRDANSGAEPLELMSLSARQGLGKVITAKNYVGVITTRDGTEIEILPKLTLAGDNSDEAVRKMFLTMLRTVQEAPFKTFRTAHLNTSRMRLLDLFVRMFLDEVHRLIRRGLKSDYTAKQDNETCVRGKIVFSEHIRKNLLHRERIFVEYDVFSVDCPENRLVKSTALYLQRHTTDLQNRKDLRVVLSVMEQVPVSQNVEQDFLRCGQSRSMADYQRLLELCRVFLQGKSFTAFSGGQAALALLFPMERIFESYVATVLRRHLGAKQYRVHVQAKGKYLFELPRKQFALRPDLVIEDLNSGEQTILDTKWKLLSPQWHNYGISQADMYQMYAYQKEYQAKQTVLLYPDCDAMAGQKVPLCYSSTSGSLVRVQTLHLDDPIAVVEAVKQLLDL</sequence>
<protein>
    <recommendedName>
        <fullName evidence="3">Restriction endonuclease</fullName>
    </recommendedName>
</protein>
<dbReference type="STRING" id="501571.GCA_900143195_02458"/>
<name>A0A1Y4LPX1_9FIRM</name>
<dbReference type="RefSeq" id="WP_087414854.1">
    <property type="nucleotide sequence ID" value="NZ_NFKL01000008.1"/>
</dbReference>
<dbReference type="PANTHER" id="PTHR38733:SF1">
    <property type="entry name" value="TYPE IV METHYL-DIRECTED RESTRICTION ENZYME ECOKMCRBC"/>
    <property type="match status" value="1"/>
</dbReference>
<reference evidence="2" key="1">
    <citation type="submission" date="2017-04" db="EMBL/GenBank/DDBJ databases">
        <title>Function of individual gut microbiota members based on whole genome sequencing of pure cultures obtained from chicken caecum.</title>
        <authorList>
            <person name="Medvecky M."/>
            <person name="Cejkova D."/>
            <person name="Polansky O."/>
            <person name="Karasova D."/>
            <person name="Kubasova T."/>
            <person name="Cizek A."/>
            <person name="Rychlik I."/>
        </authorList>
    </citation>
    <scope>NUCLEOTIDE SEQUENCE [LARGE SCALE GENOMIC DNA]</scope>
    <source>
        <strain evidence="2">An179</strain>
    </source>
</reference>
<dbReference type="Pfam" id="PF10117">
    <property type="entry name" value="McrBC"/>
    <property type="match status" value="1"/>
</dbReference>
<dbReference type="Proteomes" id="UP000195326">
    <property type="component" value="Unassembled WGS sequence"/>
</dbReference>
<dbReference type="PANTHER" id="PTHR38733">
    <property type="entry name" value="PROTEIN MCRC"/>
    <property type="match status" value="1"/>
</dbReference>
<proteinExistence type="predicted"/>
<evidence type="ECO:0000313" key="2">
    <source>
        <dbReference type="Proteomes" id="UP000195326"/>
    </source>
</evidence>
<dbReference type="EMBL" id="NFKL01000008">
    <property type="protein sequence ID" value="OUP58746.1"/>
    <property type="molecule type" value="Genomic_DNA"/>
</dbReference>
<dbReference type="AlphaFoldDB" id="A0A1Y4LPX1"/>